<dbReference type="GO" id="GO:0006606">
    <property type="term" value="P:protein import into nucleus"/>
    <property type="evidence" value="ECO:0007669"/>
    <property type="project" value="TreeGrafter"/>
</dbReference>
<reference evidence="3" key="1">
    <citation type="submission" date="2019-07" db="EMBL/GenBank/DDBJ databases">
        <authorList>
            <person name="Palmer J.M."/>
        </authorList>
    </citation>
    <scope>NUCLEOTIDE SEQUENCE</scope>
    <source>
        <strain evidence="3">PC9</strain>
    </source>
</reference>
<feature type="compositionally biased region" description="Low complexity" evidence="1">
    <location>
        <begin position="909"/>
        <end position="957"/>
    </location>
</feature>
<feature type="compositionally biased region" description="Basic and acidic residues" evidence="1">
    <location>
        <begin position="691"/>
        <end position="727"/>
    </location>
</feature>
<feature type="compositionally biased region" description="Acidic residues" evidence="1">
    <location>
        <begin position="303"/>
        <end position="318"/>
    </location>
</feature>
<gene>
    <name evidence="3" type="ORF">PC9H_004690</name>
</gene>
<feature type="compositionally biased region" description="Basic and acidic residues" evidence="1">
    <location>
        <begin position="206"/>
        <end position="218"/>
    </location>
</feature>
<feature type="compositionally biased region" description="Basic residues" evidence="1">
    <location>
        <begin position="273"/>
        <end position="283"/>
    </location>
</feature>
<dbReference type="InterPro" id="IPR026054">
    <property type="entry name" value="Nucleoporin"/>
</dbReference>
<comment type="caution">
    <text evidence="3">The sequence shown here is derived from an EMBL/GenBank/DDBJ whole genome shotgun (WGS) entry which is preliminary data.</text>
</comment>
<feature type="compositionally biased region" description="Polar residues" evidence="1">
    <location>
        <begin position="1174"/>
        <end position="1184"/>
    </location>
</feature>
<feature type="compositionally biased region" description="Low complexity" evidence="1">
    <location>
        <begin position="775"/>
        <end position="788"/>
    </location>
</feature>
<feature type="region of interest" description="Disordered" evidence="1">
    <location>
        <begin position="143"/>
        <end position="164"/>
    </location>
</feature>
<evidence type="ECO:0000313" key="4">
    <source>
        <dbReference type="Proteomes" id="UP000623687"/>
    </source>
</evidence>
<feature type="compositionally biased region" description="Pro residues" evidence="1">
    <location>
        <begin position="737"/>
        <end position="747"/>
    </location>
</feature>
<feature type="compositionally biased region" description="Low complexity" evidence="1">
    <location>
        <begin position="1081"/>
        <end position="1098"/>
    </location>
</feature>
<dbReference type="VEuPathDB" id="FungiDB:PC9H_004690"/>
<keyword evidence="2" id="KW-1133">Transmembrane helix</keyword>
<dbReference type="EMBL" id="JACETU010000003">
    <property type="protein sequence ID" value="KAF7432747.1"/>
    <property type="molecule type" value="Genomic_DNA"/>
</dbReference>
<feature type="region of interest" description="Disordered" evidence="1">
    <location>
        <begin position="534"/>
        <end position="579"/>
    </location>
</feature>
<feature type="region of interest" description="Disordered" evidence="1">
    <location>
        <begin position="96"/>
        <end position="116"/>
    </location>
</feature>
<feature type="compositionally biased region" description="Low complexity" evidence="1">
    <location>
        <begin position="985"/>
        <end position="995"/>
    </location>
</feature>
<evidence type="ECO:0000313" key="3">
    <source>
        <dbReference type="EMBL" id="KAF7432747.1"/>
    </source>
</evidence>
<dbReference type="GeneID" id="59374508"/>
<feature type="compositionally biased region" description="Low complexity" evidence="1">
    <location>
        <begin position="624"/>
        <end position="658"/>
    </location>
</feature>
<feature type="compositionally biased region" description="Acidic residues" evidence="1">
    <location>
        <begin position="341"/>
        <end position="350"/>
    </location>
</feature>
<feature type="transmembrane region" description="Helical" evidence="2">
    <location>
        <begin position="35"/>
        <end position="53"/>
    </location>
</feature>
<feature type="compositionally biased region" description="Polar residues" evidence="1">
    <location>
        <begin position="996"/>
        <end position="1005"/>
    </location>
</feature>
<feature type="compositionally biased region" description="Low complexity" evidence="1">
    <location>
        <begin position="748"/>
        <end position="758"/>
    </location>
</feature>
<feature type="compositionally biased region" description="Low complexity" evidence="1">
    <location>
        <begin position="1107"/>
        <end position="1135"/>
    </location>
</feature>
<dbReference type="GO" id="GO:0005643">
    <property type="term" value="C:nuclear pore"/>
    <property type="evidence" value="ECO:0007669"/>
    <property type="project" value="TreeGrafter"/>
</dbReference>
<dbReference type="GO" id="GO:0006405">
    <property type="term" value="P:RNA export from nucleus"/>
    <property type="evidence" value="ECO:0007669"/>
    <property type="project" value="TreeGrafter"/>
</dbReference>
<keyword evidence="2" id="KW-0472">Membrane</keyword>
<feature type="region of interest" description="Disordered" evidence="1">
    <location>
        <begin position="178"/>
        <end position="467"/>
    </location>
</feature>
<dbReference type="PANTHER" id="PTHR23193:SF46">
    <property type="entry name" value="NUCLEAR PORE COMPLEX PROTEIN NUP214"/>
    <property type="match status" value="1"/>
</dbReference>
<feature type="compositionally biased region" description="Polar residues" evidence="1">
    <location>
        <begin position="178"/>
        <end position="198"/>
    </location>
</feature>
<feature type="compositionally biased region" description="Basic and acidic residues" evidence="1">
    <location>
        <begin position="387"/>
        <end position="398"/>
    </location>
</feature>
<organism evidence="3 4">
    <name type="scientific">Pleurotus ostreatus</name>
    <name type="common">Oyster mushroom</name>
    <name type="synonym">White-rot fungus</name>
    <dbReference type="NCBI Taxonomy" id="5322"/>
    <lineage>
        <taxon>Eukaryota</taxon>
        <taxon>Fungi</taxon>
        <taxon>Dikarya</taxon>
        <taxon>Basidiomycota</taxon>
        <taxon>Agaricomycotina</taxon>
        <taxon>Agaricomycetes</taxon>
        <taxon>Agaricomycetidae</taxon>
        <taxon>Agaricales</taxon>
        <taxon>Pleurotineae</taxon>
        <taxon>Pleurotaceae</taxon>
        <taxon>Pleurotus</taxon>
    </lineage>
</organism>
<dbReference type="OrthoDB" id="9451547at2759"/>
<feature type="region of interest" description="Disordered" evidence="1">
    <location>
        <begin position="677"/>
        <end position="1313"/>
    </location>
</feature>
<feature type="compositionally biased region" description="Low complexity" evidence="1">
    <location>
        <begin position="445"/>
        <end position="457"/>
    </location>
</feature>
<keyword evidence="4" id="KW-1185">Reference proteome</keyword>
<feature type="compositionally biased region" description="Low complexity" evidence="1">
    <location>
        <begin position="1007"/>
        <end position="1054"/>
    </location>
</feature>
<sequence length="1313" mass="135535">MPTVDETSDILGGKINSLPPPKTGLWNTMSFTAKSTLTLVLVLIAYVAFANVWRQVMRWREKSYRLSLRRKHGIPDNDHRPFNVAYAAVLRAKREGSNKNVAPAGRTPVITQGGQAVSDQRQGAQQTYGNVYTPLDTTASAAGSIRQRQGAPLRHAESSWSTPGLPGRYVSEGISSALGNGSRLRTVSSNSNTLSNARGASVGQADFERSPSKRRFDPDGPNGLAFVDERGEGEAADGQGTTTRGSKRGLDDAEGYDDAYYYYDDGDEAAGPSKRKRDKRARKVSMEKNPNGQLVVVSGNVSEDMEVDDEEGEGDDIVTDLRDVVRGKKRDRAEAGSTFGGDDDDDESPPEENVANLSTKERRHRKRRTVSKRRSDAGIPIRGRKRDRGESESEHSEVESSEESDGIMDHGQGKRKHKKRGKRGSHVHEAGTPRYNVNEHGSGSGSDVSMDGSRVSSQPGCKGRKIGEEWESSGVRYKVGPSGERLRMVLMKQARNKFVMPADSQHPDRDANMEIWVGEWLTDEEYKAAKLQQLTDSLSTSTTSSTEPETPQPEETTVSSRASVPAPPVTGKNLLWEAPMTPSQRRYSSHYRDFNNNSLPKDPFRQSVATNIGLRVNPFQQQAPVSSSRRLSSPNPRSLLTSTALQSSTPGSPLSASSMTSLADSTNILGSGAGLSMSMLGHRGSPRRGFSKWEKQDREAEAMRKVREAKRAKEKEREDKEKREKEACAPVAAPLTLPTPAPAPAPAPTATATPALPTFAFSKPAEEKDKPISGAAPAPTAAAAGKPASLLGFGPPPAVSNSNDAPKPAAAPAAAPAALPSFGGPAAPKPQEKPSNPFSGPSSSSSSTPSFSFGKPAEPTSTAPPTSFNPPAQPTTSFPTFSNPAPAASSAPTDATSNKPAGTSGPLKFAFGPTSGGASSTPATTTPAPGGFAWGAPPAQPSGAQPSSAPDASSQPKPTAPSSEPLKFSFPKPGQSNNIFGQNGSNPSMPMNSNPTAPKTNTFSFGPNAATSTAAPTTSNDASKPAAPSPAAFGFGAPKAASATPAATPSETPKFSFGFGNKSEPAKSDAKPTSTFGGFGAANPSATSAPNATAASSPFGSNVFGGSSAPAASSNNNIFGAASAPSSGSQPAEAPKSAFSGFGNNSSKPSAFGSTTPASSPFGTFGGVNGANVFGSSNGGQPKQASSFGAPSSTPAAPSSTFGFGQTTSTPSSTPADAPKAAPTFSFGTPSTAAPASTPAASGSGGFSFNFGGNKTAASPSPFGSAPSAAPSSVFGNTDKPAGVFGFGAPSTTPSGTPASGGFSFGVPSTPSK</sequence>
<feature type="compositionally biased region" description="Basic and acidic residues" evidence="1">
    <location>
        <begin position="319"/>
        <end position="334"/>
    </location>
</feature>
<dbReference type="Proteomes" id="UP000623687">
    <property type="component" value="Unassembled WGS sequence"/>
</dbReference>
<feature type="compositionally biased region" description="Low complexity" evidence="1">
    <location>
        <begin position="805"/>
        <end position="826"/>
    </location>
</feature>
<dbReference type="RefSeq" id="XP_036632774.1">
    <property type="nucleotide sequence ID" value="XM_036774272.1"/>
</dbReference>
<feature type="region of interest" description="Disordered" evidence="1">
    <location>
        <begin position="619"/>
        <end position="659"/>
    </location>
</feature>
<proteinExistence type="predicted"/>
<evidence type="ECO:0000256" key="2">
    <source>
        <dbReference type="SAM" id="Phobius"/>
    </source>
</evidence>
<feature type="compositionally biased region" description="Low complexity" evidence="1">
    <location>
        <begin position="1185"/>
        <end position="1273"/>
    </location>
</feature>
<protein>
    <submittedName>
        <fullName evidence="3">Uncharacterized protein</fullName>
    </submittedName>
</protein>
<dbReference type="PANTHER" id="PTHR23193">
    <property type="entry name" value="NUCLEAR PORE COMPLEX PROTEIN NUP"/>
    <property type="match status" value="1"/>
</dbReference>
<feature type="compositionally biased region" description="Low complexity" evidence="1">
    <location>
        <begin position="877"/>
        <end position="898"/>
    </location>
</feature>
<feature type="compositionally biased region" description="Polar residues" evidence="1">
    <location>
        <begin position="974"/>
        <end position="984"/>
    </location>
</feature>
<keyword evidence="2" id="KW-0812">Transmembrane</keyword>
<feature type="compositionally biased region" description="Basic residues" evidence="1">
    <location>
        <begin position="413"/>
        <end position="425"/>
    </location>
</feature>
<feature type="compositionally biased region" description="Polar residues" evidence="1">
    <location>
        <begin position="1142"/>
        <end position="1162"/>
    </location>
</feature>
<evidence type="ECO:0000256" key="1">
    <source>
        <dbReference type="SAM" id="MobiDB-lite"/>
    </source>
</evidence>
<name>A0A8H6ZV61_PLEOS</name>
<dbReference type="GO" id="GO:0017056">
    <property type="term" value="F:structural constituent of nuclear pore"/>
    <property type="evidence" value="ECO:0007669"/>
    <property type="project" value="TreeGrafter"/>
</dbReference>
<feature type="compositionally biased region" description="Low complexity" evidence="1">
    <location>
        <begin position="534"/>
        <end position="560"/>
    </location>
</feature>
<accession>A0A8H6ZV61</accession>
<feature type="compositionally biased region" description="Low complexity" evidence="1">
    <location>
        <begin position="834"/>
        <end position="866"/>
    </location>
</feature>
<dbReference type="GO" id="GO:0008139">
    <property type="term" value="F:nuclear localization sequence binding"/>
    <property type="evidence" value="ECO:0007669"/>
    <property type="project" value="TreeGrafter"/>
</dbReference>
<feature type="compositionally biased region" description="Basic residues" evidence="1">
    <location>
        <begin position="361"/>
        <end position="372"/>
    </location>
</feature>